<protein>
    <recommendedName>
        <fullName evidence="6">Reverse transcriptase zinc-binding domain-containing protein</fullName>
    </recommendedName>
</protein>
<evidence type="ECO:0000259" key="2">
    <source>
        <dbReference type="Pfam" id="PF13966"/>
    </source>
</evidence>
<evidence type="ECO:0000256" key="1">
    <source>
        <dbReference type="SAM" id="Phobius"/>
    </source>
</evidence>
<dbReference type="Proteomes" id="UP001054252">
    <property type="component" value="Unassembled WGS sequence"/>
</dbReference>
<dbReference type="EMBL" id="BPVZ01000007">
    <property type="protein sequence ID" value="GKU93960.1"/>
    <property type="molecule type" value="Genomic_DNA"/>
</dbReference>
<dbReference type="PANTHER" id="PTHR11439:SF491">
    <property type="entry name" value="INTEGRASE CATALYTIC DOMAIN-CONTAINING PROTEIN"/>
    <property type="match status" value="1"/>
</dbReference>
<keyword evidence="1" id="KW-0812">Transmembrane</keyword>
<feature type="domain" description="Reverse transcriptase zinc-binding" evidence="2">
    <location>
        <begin position="324"/>
        <end position="413"/>
    </location>
</feature>
<evidence type="ECO:0000313" key="4">
    <source>
        <dbReference type="EMBL" id="GKU93960.1"/>
    </source>
</evidence>
<dbReference type="Pfam" id="PF23556">
    <property type="entry name" value="TPR_Vps41"/>
    <property type="match status" value="1"/>
</dbReference>
<dbReference type="CDD" id="cd09272">
    <property type="entry name" value="RNase_HI_RT_Ty1"/>
    <property type="match status" value="1"/>
</dbReference>
<evidence type="ECO:0000259" key="3">
    <source>
        <dbReference type="Pfam" id="PF23555"/>
    </source>
</evidence>
<evidence type="ECO:0000313" key="5">
    <source>
        <dbReference type="Proteomes" id="UP001054252"/>
    </source>
</evidence>
<keyword evidence="5" id="KW-1185">Reference proteome</keyword>
<gene>
    <name evidence="4" type="ORF">SLEP1_g7509</name>
</gene>
<dbReference type="InterPro" id="IPR026960">
    <property type="entry name" value="RVT-Znf"/>
</dbReference>
<feature type="domain" description="Vps41 C-terminal RING finger" evidence="3">
    <location>
        <begin position="682"/>
        <end position="721"/>
    </location>
</feature>
<sequence>MKDLGVTKKILGIEIHKDHKGGKLFLSQKKYIEKEKEEKKKYMARVPYVSAVGSLMYAMGSLMYAMEAVKWILWYLRGTTDVGLVYDRIVDPSGNVVGFIDSDFASDLDKRRSTIGCLYCLKAVKEALWLKGLVNDLGVEQNETMVFCDIQSAIHLTKNTMYHERTKHIQVRCHFVREVVSNGDVLVEKISTDENPVDMMTKLVVKMMMLDSKQAVSLFIRNRDIITASDDVSQLLSSNKWVGIGVLSNLFPRLYLLSTGRQYPVNQMGIWEDGRWRWNLKWKRDLREWEKVMEKELLDAITPIQPNQGNGDKWLWILDSKAGYSTKSAYQFLISRPHRTEEVPYKKIWNPLIPNKICTMVWQLVQNIIPTKFELFKRGVLSNESMSTCAMCEEDVETSNHLFLHCQKAYNIWGKCLKWWGISSARARNCREDFSQQWGQFTENREREGRAFIWFAYAWALWLARNNCVFHGKKSEIERVHNQIQVSSWEWVKAKCKNWDVFLTDWILEPKETCCKHLRRTINATKELQSQIYQQGRLWHSGRAEHSESRHGRGVDTLLGCRHQTEELSSQISDTYMVSTHIGIDTERKGYLTIEQHVGKDFHHMQAVEFVSMQHDDELWEELIKQCLNKPEMAQELSSQNITDYRTETSLRHGCNDILKATEKALSVRNMEVKSKTRGGARCCICFDPFSIQNLSVIVFFCCPAYHTTCLVDAAYTSNSKRGVRATTRQLELNYGCDTGVKEDDEDEDEDTQSAVKALELWKFPWKVCLRYFSLLDNVGIFGPD</sequence>
<dbReference type="PANTHER" id="PTHR11439">
    <property type="entry name" value="GAG-POL-RELATED RETROTRANSPOSON"/>
    <property type="match status" value="1"/>
</dbReference>
<reference evidence="4 5" key="1">
    <citation type="journal article" date="2021" name="Commun. Biol.">
        <title>The genome of Shorea leprosula (Dipterocarpaceae) highlights the ecological relevance of drought in aseasonal tropical rainforests.</title>
        <authorList>
            <person name="Ng K.K.S."/>
            <person name="Kobayashi M.J."/>
            <person name="Fawcett J.A."/>
            <person name="Hatakeyama M."/>
            <person name="Paape T."/>
            <person name="Ng C.H."/>
            <person name="Ang C.C."/>
            <person name="Tnah L.H."/>
            <person name="Lee C.T."/>
            <person name="Nishiyama T."/>
            <person name="Sese J."/>
            <person name="O'Brien M.J."/>
            <person name="Copetti D."/>
            <person name="Mohd Noor M.I."/>
            <person name="Ong R.C."/>
            <person name="Putra M."/>
            <person name="Sireger I.Z."/>
            <person name="Indrioko S."/>
            <person name="Kosugi Y."/>
            <person name="Izuno A."/>
            <person name="Isagi Y."/>
            <person name="Lee S.L."/>
            <person name="Shimizu K.K."/>
        </authorList>
    </citation>
    <scope>NUCLEOTIDE SEQUENCE [LARGE SCALE GENOMIC DNA]</scope>
    <source>
        <strain evidence="4">214</strain>
    </source>
</reference>
<dbReference type="Pfam" id="PF13966">
    <property type="entry name" value="zf-RVT"/>
    <property type="match status" value="1"/>
</dbReference>
<feature type="transmembrane region" description="Helical" evidence="1">
    <location>
        <begin position="46"/>
        <end position="66"/>
    </location>
</feature>
<accession>A0AAV5I4E1</accession>
<keyword evidence="1" id="KW-0472">Membrane</keyword>
<name>A0AAV5I4E1_9ROSI</name>
<dbReference type="InterPro" id="IPR057779">
    <property type="entry name" value="Znf_RING_Vps41"/>
</dbReference>
<comment type="caution">
    <text evidence="4">The sequence shown here is derived from an EMBL/GenBank/DDBJ whole genome shotgun (WGS) entry which is preliminary data.</text>
</comment>
<proteinExistence type="predicted"/>
<dbReference type="AlphaFoldDB" id="A0AAV5I4E1"/>
<keyword evidence="1" id="KW-1133">Transmembrane helix</keyword>
<evidence type="ECO:0008006" key="6">
    <source>
        <dbReference type="Google" id="ProtNLM"/>
    </source>
</evidence>
<dbReference type="Pfam" id="PF23555">
    <property type="entry name" value="zf-RING_Vps41"/>
    <property type="match status" value="1"/>
</dbReference>
<organism evidence="4 5">
    <name type="scientific">Rubroshorea leprosula</name>
    <dbReference type="NCBI Taxonomy" id="152421"/>
    <lineage>
        <taxon>Eukaryota</taxon>
        <taxon>Viridiplantae</taxon>
        <taxon>Streptophyta</taxon>
        <taxon>Embryophyta</taxon>
        <taxon>Tracheophyta</taxon>
        <taxon>Spermatophyta</taxon>
        <taxon>Magnoliopsida</taxon>
        <taxon>eudicotyledons</taxon>
        <taxon>Gunneridae</taxon>
        <taxon>Pentapetalae</taxon>
        <taxon>rosids</taxon>
        <taxon>malvids</taxon>
        <taxon>Malvales</taxon>
        <taxon>Dipterocarpaceae</taxon>
        <taxon>Rubroshorea</taxon>
    </lineage>
</organism>